<dbReference type="GO" id="GO:0043001">
    <property type="term" value="P:Golgi to plasma membrane protein transport"/>
    <property type="evidence" value="ECO:0007669"/>
    <property type="project" value="TreeGrafter"/>
</dbReference>
<keyword evidence="3" id="KW-0813">Transport</keyword>
<evidence type="ECO:0000256" key="7">
    <source>
        <dbReference type="ARBA" id="ARBA00023034"/>
    </source>
</evidence>
<keyword evidence="11" id="KW-1185">Reference proteome</keyword>
<dbReference type="GO" id="GO:0006895">
    <property type="term" value="P:Golgi to endosome transport"/>
    <property type="evidence" value="ECO:0007669"/>
    <property type="project" value="TreeGrafter"/>
</dbReference>
<evidence type="ECO:0000256" key="3">
    <source>
        <dbReference type="ARBA" id="ARBA00022448"/>
    </source>
</evidence>
<dbReference type="Proteomes" id="UP000298061">
    <property type="component" value="Unassembled WGS sequence"/>
</dbReference>
<dbReference type="InterPro" id="IPR019185">
    <property type="entry name" value="Integral_membrane_SYS1-rel"/>
</dbReference>
<keyword evidence="6 9" id="KW-1133">Transmembrane helix</keyword>
<name>A0A4Y9ZVC9_9AGAM</name>
<feature type="transmembrane region" description="Helical" evidence="9">
    <location>
        <begin position="81"/>
        <end position="102"/>
    </location>
</feature>
<protein>
    <submittedName>
        <fullName evidence="10">Uncharacterized protein</fullName>
    </submittedName>
</protein>
<evidence type="ECO:0000256" key="4">
    <source>
        <dbReference type="ARBA" id="ARBA00022692"/>
    </source>
</evidence>
<dbReference type="GO" id="GO:0005802">
    <property type="term" value="C:trans-Golgi network"/>
    <property type="evidence" value="ECO:0007669"/>
    <property type="project" value="TreeGrafter"/>
</dbReference>
<evidence type="ECO:0000313" key="10">
    <source>
        <dbReference type="EMBL" id="TFY78007.1"/>
    </source>
</evidence>
<dbReference type="PANTHER" id="PTHR12952">
    <property type="entry name" value="SYS1"/>
    <property type="match status" value="1"/>
</dbReference>
<evidence type="ECO:0000256" key="6">
    <source>
        <dbReference type="ARBA" id="ARBA00022989"/>
    </source>
</evidence>
<evidence type="ECO:0000256" key="8">
    <source>
        <dbReference type="ARBA" id="ARBA00023136"/>
    </source>
</evidence>
<feature type="transmembrane region" description="Helical" evidence="9">
    <location>
        <begin position="55"/>
        <end position="74"/>
    </location>
</feature>
<reference evidence="10 11" key="1">
    <citation type="submission" date="2019-02" db="EMBL/GenBank/DDBJ databases">
        <title>Genome sequencing of the rare red list fungi Hericium alpestre (H. flagellum).</title>
        <authorList>
            <person name="Buettner E."/>
            <person name="Kellner H."/>
        </authorList>
    </citation>
    <scope>NUCLEOTIDE SEQUENCE [LARGE SCALE GENOMIC DNA]</scope>
    <source>
        <strain evidence="10 11">DSM 108284</strain>
    </source>
</reference>
<dbReference type="OrthoDB" id="542931at2759"/>
<dbReference type="GO" id="GO:0034067">
    <property type="term" value="P:protein localization to Golgi apparatus"/>
    <property type="evidence" value="ECO:0007669"/>
    <property type="project" value="TreeGrafter"/>
</dbReference>
<accession>A0A4Y9ZVC9</accession>
<evidence type="ECO:0000256" key="1">
    <source>
        <dbReference type="ARBA" id="ARBA00004653"/>
    </source>
</evidence>
<feature type="transmembrane region" description="Helical" evidence="9">
    <location>
        <begin position="108"/>
        <end position="125"/>
    </location>
</feature>
<keyword evidence="4 9" id="KW-0812">Transmembrane</keyword>
<dbReference type="PANTHER" id="PTHR12952:SF0">
    <property type="entry name" value="PROTEIN SYS1 HOMOLOG"/>
    <property type="match status" value="1"/>
</dbReference>
<evidence type="ECO:0000256" key="5">
    <source>
        <dbReference type="ARBA" id="ARBA00022927"/>
    </source>
</evidence>
<gene>
    <name evidence="10" type="ORF">EWM64_g6005</name>
</gene>
<comment type="subcellular location">
    <subcellularLocation>
        <location evidence="1">Golgi apparatus membrane</location>
        <topology evidence="1">Multi-pass membrane protein</topology>
    </subcellularLocation>
</comment>
<organism evidence="10 11">
    <name type="scientific">Hericium alpestre</name>
    <dbReference type="NCBI Taxonomy" id="135208"/>
    <lineage>
        <taxon>Eukaryota</taxon>
        <taxon>Fungi</taxon>
        <taxon>Dikarya</taxon>
        <taxon>Basidiomycota</taxon>
        <taxon>Agaricomycotina</taxon>
        <taxon>Agaricomycetes</taxon>
        <taxon>Russulales</taxon>
        <taxon>Hericiaceae</taxon>
        <taxon>Hericium</taxon>
    </lineage>
</organism>
<proteinExistence type="inferred from homology"/>
<keyword evidence="7" id="KW-0333">Golgi apparatus</keyword>
<sequence length="158" mass="18361">MLMDWREMSGRPTFRRLHGEERWHSFTGSWIGGKKVAEAAWDMDWVSRADPRRGWVLAVCWMLASTADIYYLYALIRRPRLILDFALTLLFNHLVLTTYYSAELPTSLFFWAVMLCGAALTIIVTEQLCMKREMSEGLVVATTNIEEEEMEMGGLRRD</sequence>
<evidence type="ECO:0000256" key="2">
    <source>
        <dbReference type="ARBA" id="ARBA00008160"/>
    </source>
</evidence>
<evidence type="ECO:0000313" key="11">
    <source>
        <dbReference type="Proteomes" id="UP000298061"/>
    </source>
</evidence>
<comment type="similarity">
    <text evidence="2">Belongs to the SYS1 family.</text>
</comment>
<keyword evidence="5" id="KW-0653">Protein transport</keyword>
<dbReference type="GO" id="GO:0005829">
    <property type="term" value="C:cytosol"/>
    <property type="evidence" value="ECO:0007669"/>
    <property type="project" value="GOC"/>
</dbReference>
<dbReference type="STRING" id="135208.A0A4Y9ZVC9"/>
<comment type="caution">
    <text evidence="10">The sequence shown here is derived from an EMBL/GenBank/DDBJ whole genome shotgun (WGS) entry which is preliminary data.</text>
</comment>
<dbReference type="EMBL" id="SFCI01000770">
    <property type="protein sequence ID" value="TFY78007.1"/>
    <property type="molecule type" value="Genomic_DNA"/>
</dbReference>
<keyword evidence="8 9" id="KW-0472">Membrane</keyword>
<dbReference type="Pfam" id="PF09801">
    <property type="entry name" value="SYS1"/>
    <property type="match status" value="1"/>
</dbReference>
<evidence type="ECO:0000256" key="9">
    <source>
        <dbReference type="SAM" id="Phobius"/>
    </source>
</evidence>
<dbReference type="AlphaFoldDB" id="A0A4Y9ZVC9"/>
<dbReference type="GO" id="GO:0000139">
    <property type="term" value="C:Golgi membrane"/>
    <property type="evidence" value="ECO:0007669"/>
    <property type="project" value="UniProtKB-SubCell"/>
</dbReference>